<reference evidence="12 15" key="3">
    <citation type="submission" date="2020-04" db="EMBL/GenBank/DDBJ databases">
        <title>Novel strain L. Fermentum HFD1 producer antibacterial peptides.</title>
        <authorList>
            <person name="Ozhegov G.D."/>
            <person name="Pavlova A.S."/>
            <person name="Zhuravleva D.E."/>
            <person name="Gogoleva N.V."/>
            <person name="Shagimardanova E.I."/>
            <person name="Markelova M.I."/>
            <person name="Yarullina D.R."/>
            <person name="Kayumov A.R."/>
        </authorList>
    </citation>
    <scope>NUCLEOTIDE SEQUENCE [LARGE SCALE GENOMIC DNA]</scope>
    <source>
        <strain evidence="12 15">HFD1</strain>
    </source>
</reference>
<dbReference type="Pfam" id="PF00266">
    <property type="entry name" value="Aminotran_5"/>
    <property type="match status" value="1"/>
</dbReference>
<organism evidence="11 14">
    <name type="scientific">Limosilactobacillus fermentum</name>
    <name type="common">Lactobacillus fermentum</name>
    <dbReference type="NCBI Taxonomy" id="1613"/>
    <lineage>
        <taxon>Bacteria</taxon>
        <taxon>Bacillati</taxon>
        <taxon>Bacillota</taxon>
        <taxon>Bacilli</taxon>
        <taxon>Lactobacillales</taxon>
        <taxon>Lactobacillaceae</taxon>
        <taxon>Limosilactobacillus</taxon>
    </lineage>
</organism>
<dbReference type="SUPFAM" id="SSF53383">
    <property type="entry name" value="PLP-dependent transferases"/>
    <property type="match status" value="1"/>
</dbReference>
<evidence type="ECO:0000256" key="1">
    <source>
        <dbReference type="ARBA" id="ARBA00001933"/>
    </source>
</evidence>
<dbReference type="Gene3D" id="3.90.1150.10">
    <property type="entry name" value="Aspartate Aminotransferase, domain 1"/>
    <property type="match status" value="1"/>
</dbReference>
<dbReference type="EC" id="2.8.1.7" evidence="3 8"/>
<evidence type="ECO:0000256" key="8">
    <source>
        <dbReference type="RuleBase" id="RU004506"/>
    </source>
</evidence>
<evidence type="ECO:0000313" key="13">
    <source>
        <dbReference type="Proteomes" id="UP000185427"/>
    </source>
</evidence>
<evidence type="ECO:0000256" key="7">
    <source>
        <dbReference type="RuleBase" id="RU004504"/>
    </source>
</evidence>
<dbReference type="Proteomes" id="UP000236514">
    <property type="component" value="Unassembled WGS sequence"/>
</dbReference>
<evidence type="ECO:0000313" key="15">
    <source>
        <dbReference type="Proteomes" id="UP000503169"/>
    </source>
</evidence>
<dbReference type="GO" id="GO:0031071">
    <property type="term" value="F:cysteine desulfurase activity"/>
    <property type="evidence" value="ECO:0007669"/>
    <property type="project" value="UniProtKB-UniRule"/>
</dbReference>
<dbReference type="PANTHER" id="PTHR43586">
    <property type="entry name" value="CYSTEINE DESULFURASE"/>
    <property type="match status" value="1"/>
</dbReference>
<keyword evidence="4 8" id="KW-0808">Transferase</keyword>
<reference evidence="10 13" key="1">
    <citation type="submission" date="2016-12" db="EMBL/GenBank/DDBJ databases">
        <title>Complete Genome Sequence of Lactobacillus fermentum Strain SNUV175, a Probiotic for Treatment of Bacterial Vaginosis.</title>
        <authorList>
            <person name="Lee S."/>
            <person name="You H.J."/>
            <person name="Kwon B."/>
            <person name="Ko G."/>
        </authorList>
    </citation>
    <scope>NUCLEOTIDE SEQUENCE [LARGE SCALE GENOMIC DNA]</scope>
    <source>
        <strain evidence="10 13">SNUV175</strain>
    </source>
</reference>
<name>A0A0F4HBD5_LIMFE</name>
<comment type="cofactor">
    <cofactor evidence="1 7">
        <name>pyridoxal 5'-phosphate</name>
        <dbReference type="ChEBI" id="CHEBI:597326"/>
    </cofactor>
</comment>
<dbReference type="EMBL" id="POTQ01000006">
    <property type="protein sequence ID" value="PNV58159.1"/>
    <property type="molecule type" value="Genomic_DNA"/>
</dbReference>
<evidence type="ECO:0000313" key="10">
    <source>
        <dbReference type="EMBL" id="APU46649.1"/>
    </source>
</evidence>
<dbReference type="PANTHER" id="PTHR43586:SF8">
    <property type="entry name" value="CYSTEINE DESULFURASE 1, CHLOROPLASTIC"/>
    <property type="match status" value="1"/>
</dbReference>
<dbReference type="Gene3D" id="3.40.640.10">
    <property type="entry name" value="Type I PLP-dependent aspartate aminotransferase-like (Major domain)"/>
    <property type="match status" value="1"/>
</dbReference>
<dbReference type="OrthoDB" id="9804366at2"/>
<dbReference type="PATRIC" id="fig|1613.32.peg.1727"/>
<dbReference type="AlphaFoldDB" id="A0A0F4HBD5"/>
<dbReference type="InterPro" id="IPR015424">
    <property type="entry name" value="PyrdxlP-dep_Trfase"/>
</dbReference>
<comment type="catalytic activity">
    <reaction evidence="6 8">
        <text>(sulfur carrier)-H + L-cysteine = (sulfur carrier)-SH + L-alanine</text>
        <dbReference type="Rhea" id="RHEA:43892"/>
        <dbReference type="Rhea" id="RHEA-COMP:14737"/>
        <dbReference type="Rhea" id="RHEA-COMP:14739"/>
        <dbReference type="ChEBI" id="CHEBI:29917"/>
        <dbReference type="ChEBI" id="CHEBI:35235"/>
        <dbReference type="ChEBI" id="CHEBI:57972"/>
        <dbReference type="ChEBI" id="CHEBI:64428"/>
        <dbReference type="EC" id="2.8.1.7"/>
    </reaction>
</comment>
<dbReference type="InterPro" id="IPR016454">
    <property type="entry name" value="Cysteine_dSase"/>
</dbReference>
<evidence type="ECO:0000256" key="4">
    <source>
        <dbReference type="ARBA" id="ARBA00022679"/>
    </source>
</evidence>
<dbReference type="InterPro" id="IPR015421">
    <property type="entry name" value="PyrdxlP-dep_Trfase_major"/>
</dbReference>
<evidence type="ECO:0000313" key="12">
    <source>
        <dbReference type="EMBL" id="QIX58766.1"/>
    </source>
</evidence>
<dbReference type="PROSITE" id="PS00595">
    <property type="entry name" value="AA_TRANSFER_CLASS_5"/>
    <property type="match status" value="1"/>
</dbReference>
<keyword evidence="5 8" id="KW-0663">Pyridoxal phosphate</keyword>
<protein>
    <recommendedName>
        <fullName evidence="3 8">Cysteine desulfurase</fullName>
        <ecNumber evidence="3 8">2.8.1.7</ecNumber>
    </recommendedName>
</protein>
<dbReference type="InterPro" id="IPR010970">
    <property type="entry name" value="Cys_dSase_SufS"/>
</dbReference>
<dbReference type="InterPro" id="IPR000192">
    <property type="entry name" value="Aminotrans_V_dom"/>
</dbReference>
<feature type="domain" description="Aminotransferase class V" evidence="9">
    <location>
        <begin position="25"/>
        <end position="396"/>
    </location>
</feature>
<dbReference type="NCBIfam" id="TIGR01979">
    <property type="entry name" value="sufS"/>
    <property type="match status" value="1"/>
</dbReference>
<proteinExistence type="inferred from homology"/>
<evidence type="ECO:0000256" key="5">
    <source>
        <dbReference type="ARBA" id="ARBA00022898"/>
    </source>
</evidence>
<dbReference type="GO" id="GO:0030170">
    <property type="term" value="F:pyridoxal phosphate binding"/>
    <property type="evidence" value="ECO:0007669"/>
    <property type="project" value="UniProtKB-UniRule"/>
</dbReference>
<gene>
    <name evidence="12" type="primary">sufS</name>
    <name evidence="10" type="ORF">BUW47_09640</name>
    <name evidence="11" type="ORF">C1Y38_04360</name>
    <name evidence="12" type="ORF">HCY95_01203</name>
</gene>
<dbReference type="CDD" id="cd06453">
    <property type="entry name" value="SufS_like"/>
    <property type="match status" value="1"/>
</dbReference>
<reference evidence="11 14" key="2">
    <citation type="submission" date="2018-01" db="EMBL/GenBank/DDBJ databases">
        <title>Draft genome sequence of the feruloyl esterase-producing strain Lactobacillus fermentum CRL 1446, isolated from artisanal goat milk cheese.</title>
        <authorList>
            <person name="Abeijon Mukdsi M.C."/>
            <person name="Saavedra L."/>
            <person name="Gauffin Cano M.P."/>
            <person name="Hebert E.M."/>
            <person name="Medina R.B."/>
        </authorList>
    </citation>
    <scope>NUCLEOTIDE SEQUENCE [LARGE SCALE GENOMIC DNA]</scope>
    <source>
        <strain evidence="11 14">CRL 1446</strain>
    </source>
</reference>
<dbReference type="Proteomes" id="UP000503169">
    <property type="component" value="Chromosome"/>
</dbReference>
<evidence type="ECO:0000313" key="14">
    <source>
        <dbReference type="Proteomes" id="UP000236514"/>
    </source>
</evidence>
<sequence>MDKSISDLRADFPILDQRVNDEPLVYLDNAATAQRPTPVLKQVLDFYQTDNANVHRGVHTLAERATADYEAARDRVQKFIHAKKREEVIFTKGCTDSLNLVAATYGEQNIQAGDEIVISIMEHHSNLIPWQQLALKKGATLKYIGLTKEGELDLADAAAKITDRTKIVAVTHASNVMGTVTPLKQLAKLAHQHGAIIVGDGAQAVPHMKVDVTELDVDFYAFSGHKMMSPTGIGVLYGKQALLEAIPPYQYGGEMIGTVTEQASTWAALPYKFEAGTQNIAGAVGLGAAIDYLTAIGMDQVEAHERVLVQTVLPQLLAIEGLTVYGPTDPAKHTGVISFNLGHLHPHDLATALDMEGVAVRAGHHCAQPLMNYLGLEASARASFYLYNTAADAEKLVSALKEAKEFFRIGTI</sequence>
<accession>A0A0F4HBD5</accession>
<comment type="similarity">
    <text evidence="2 8">Belongs to the class-V pyridoxal-phosphate-dependent aminotransferase family. Csd subfamily.</text>
</comment>
<evidence type="ECO:0000256" key="3">
    <source>
        <dbReference type="ARBA" id="ARBA00012239"/>
    </source>
</evidence>
<comment type="function">
    <text evidence="8">Catalyzes the removal of elemental sulfur and selenium atoms from L-cysteine, L-cystine, L-selenocysteine, and L-selenocystine to produce L-alanine.</text>
</comment>
<dbReference type="RefSeq" id="WP_003683448.1">
    <property type="nucleotide sequence ID" value="NZ_BJLV01000004.1"/>
</dbReference>
<dbReference type="InterPro" id="IPR015422">
    <property type="entry name" value="PyrdxlP-dep_Trfase_small"/>
</dbReference>
<evidence type="ECO:0000256" key="2">
    <source>
        <dbReference type="ARBA" id="ARBA00010447"/>
    </source>
</evidence>
<dbReference type="Proteomes" id="UP000185427">
    <property type="component" value="Chromosome"/>
</dbReference>
<evidence type="ECO:0000256" key="6">
    <source>
        <dbReference type="ARBA" id="ARBA00050776"/>
    </source>
</evidence>
<evidence type="ECO:0000259" key="9">
    <source>
        <dbReference type="Pfam" id="PF00266"/>
    </source>
</evidence>
<dbReference type="InterPro" id="IPR020578">
    <property type="entry name" value="Aminotrans_V_PyrdxlP_BS"/>
</dbReference>
<evidence type="ECO:0000313" key="11">
    <source>
        <dbReference type="EMBL" id="PNV58159.1"/>
    </source>
</evidence>
<dbReference type="GO" id="GO:0006534">
    <property type="term" value="P:cysteine metabolic process"/>
    <property type="evidence" value="ECO:0007669"/>
    <property type="project" value="UniProtKB-UniRule"/>
</dbReference>
<dbReference type="EMBL" id="CP019030">
    <property type="protein sequence ID" value="APU46649.1"/>
    <property type="molecule type" value="Genomic_DNA"/>
</dbReference>
<dbReference type="EMBL" id="CP050919">
    <property type="protein sequence ID" value="QIX58766.1"/>
    <property type="molecule type" value="Genomic_DNA"/>
</dbReference>
<dbReference type="PIRSF" id="PIRSF005572">
    <property type="entry name" value="NifS"/>
    <property type="match status" value="1"/>
</dbReference>